<sequence length="328" mass="34805">MANILITGGAGYIGSHAAWACVDHGHELVVVDNLSTGVARNVPPAATLVEMDIADTARFGSLLRDHKIDAIMHFAGSIVVPESVVNPGLYYHNNTVKSLGLIQEAVKAGTKAFIFSSTAAVYAPGQFEPLREDATKAPLSPYGQSKLMTETMLADMSAAHGLSYGVLRYFNVAGADPKGRTGQSTPNATHLIKVACQVATGQRDQMEVFGADYPTPDGTCIRDYIHVSDLADAHVLLAQHLLSGGANVTANCGYGKGASVKEVLASLEKQLNHPIKAIMSPRRAGDAPCLVANSAHLKSLLPWKPKFESLDDIVAAALAWERHLTLTN</sequence>
<comment type="subunit">
    <text evidence="10">Homodimer.</text>
</comment>
<evidence type="ECO:0000256" key="6">
    <source>
        <dbReference type="ARBA" id="ARBA00018569"/>
    </source>
</evidence>
<evidence type="ECO:0000256" key="9">
    <source>
        <dbReference type="ARBA" id="ARBA00023277"/>
    </source>
</evidence>
<dbReference type="PANTHER" id="PTHR43725:SF53">
    <property type="entry name" value="UDP-ARABINOSE 4-EPIMERASE 1"/>
    <property type="match status" value="1"/>
</dbReference>
<evidence type="ECO:0000256" key="1">
    <source>
        <dbReference type="ARBA" id="ARBA00000083"/>
    </source>
</evidence>
<evidence type="ECO:0000256" key="3">
    <source>
        <dbReference type="ARBA" id="ARBA00004947"/>
    </source>
</evidence>
<dbReference type="PANTHER" id="PTHR43725">
    <property type="entry name" value="UDP-GLUCOSE 4-EPIMERASE"/>
    <property type="match status" value="1"/>
</dbReference>
<dbReference type="Gene3D" id="3.40.50.720">
    <property type="entry name" value="NAD(P)-binding Rossmann-like Domain"/>
    <property type="match status" value="1"/>
</dbReference>
<dbReference type="OrthoDB" id="9801785at2"/>
<feature type="domain" description="NAD-dependent epimerase/dehydratase" evidence="11">
    <location>
        <begin position="4"/>
        <end position="253"/>
    </location>
</feature>
<dbReference type="InterPro" id="IPR001509">
    <property type="entry name" value="Epimerase_deHydtase"/>
</dbReference>
<dbReference type="NCBIfam" id="TIGR01179">
    <property type="entry name" value="galE"/>
    <property type="match status" value="1"/>
</dbReference>
<keyword evidence="13" id="KW-1185">Reference proteome</keyword>
<evidence type="ECO:0000256" key="7">
    <source>
        <dbReference type="ARBA" id="ARBA00023027"/>
    </source>
</evidence>
<gene>
    <name evidence="12" type="primary">galE</name>
    <name evidence="12" type="ORF">PbB2_00304</name>
</gene>
<evidence type="ECO:0000256" key="2">
    <source>
        <dbReference type="ARBA" id="ARBA00001911"/>
    </source>
</evidence>
<dbReference type="UniPathway" id="UPA00214"/>
<evidence type="ECO:0000256" key="10">
    <source>
        <dbReference type="RuleBase" id="RU366046"/>
    </source>
</evidence>
<reference evidence="12 13" key="1">
    <citation type="journal article" date="2018" name="Genome Announc.">
        <title>Draft Genome Sequence of "Candidatus Phycosocius bacilliformis," an Alphaproteobacterial Ectosymbiont of the Hydrocarbon-Producing Green Alga Botryococcus braunii.</title>
        <authorList>
            <person name="Tanabe Y."/>
            <person name="Yamaguchi H."/>
            <person name="Watanabe M.M."/>
        </authorList>
    </citation>
    <scope>NUCLEOTIDE SEQUENCE [LARGE SCALE GENOMIC DNA]</scope>
    <source>
        <strain evidence="12 13">BOTRYCO-2</strain>
    </source>
</reference>
<dbReference type="EMBL" id="BFBR01000001">
    <property type="protein sequence ID" value="GBF56647.1"/>
    <property type="molecule type" value="Genomic_DNA"/>
</dbReference>
<dbReference type="Proteomes" id="UP000245086">
    <property type="component" value="Unassembled WGS sequence"/>
</dbReference>
<dbReference type="GO" id="GO:0033499">
    <property type="term" value="P:galactose catabolic process via UDP-galactose, Leloir pathway"/>
    <property type="evidence" value="ECO:0007669"/>
    <property type="project" value="TreeGrafter"/>
</dbReference>
<protein>
    <recommendedName>
        <fullName evidence="6 10">UDP-glucose 4-epimerase</fullName>
        <ecNumber evidence="5 10">5.1.3.2</ecNumber>
    </recommendedName>
</protein>
<evidence type="ECO:0000259" key="11">
    <source>
        <dbReference type="Pfam" id="PF01370"/>
    </source>
</evidence>
<keyword evidence="7 10" id="KW-0520">NAD</keyword>
<proteinExistence type="inferred from homology"/>
<evidence type="ECO:0000256" key="5">
    <source>
        <dbReference type="ARBA" id="ARBA00013189"/>
    </source>
</evidence>
<dbReference type="EC" id="5.1.3.2" evidence="5 10"/>
<dbReference type="InterPro" id="IPR005886">
    <property type="entry name" value="UDP_G4E"/>
</dbReference>
<evidence type="ECO:0000256" key="4">
    <source>
        <dbReference type="ARBA" id="ARBA00007637"/>
    </source>
</evidence>
<dbReference type="CDD" id="cd05247">
    <property type="entry name" value="UDP_G4E_1_SDR_e"/>
    <property type="match status" value="1"/>
</dbReference>
<organism evidence="12 13">
    <name type="scientific">Candidatus Phycosocius bacilliformis</name>
    <dbReference type="NCBI Taxonomy" id="1445552"/>
    <lineage>
        <taxon>Bacteria</taxon>
        <taxon>Pseudomonadati</taxon>
        <taxon>Pseudomonadota</taxon>
        <taxon>Alphaproteobacteria</taxon>
        <taxon>Caulobacterales</taxon>
        <taxon>Caulobacterales incertae sedis</taxon>
        <taxon>Candidatus Phycosocius</taxon>
    </lineage>
</organism>
<accession>A0A2P2E6G9</accession>
<evidence type="ECO:0000313" key="12">
    <source>
        <dbReference type="EMBL" id="GBF56647.1"/>
    </source>
</evidence>
<keyword evidence="8 10" id="KW-0413">Isomerase</keyword>
<evidence type="ECO:0000313" key="13">
    <source>
        <dbReference type="Proteomes" id="UP000245086"/>
    </source>
</evidence>
<evidence type="ECO:0000256" key="8">
    <source>
        <dbReference type="ARBA" id="ARBA00023235"/>
    </source>
</evidence>
<dbReference type="RefSeq" id="WP_108983512.1">
    <property type="nucleotide sequence ID" value="NZ_BFBR01000001.1"/>
</dbReference>
<dbReference type="SUPFAM" id="SSF51735">
    <property type="entry name" value="NAD(P)-binding Rossmann-fold domains"/>
    <property type="match status" value="1"/>
</dbReference>
<dbReference type="Gene3D" id="3.90.25.10">
    <property type="entry name" value="UDP-galactose 4-epimerase, domain 1"/>
    <property type="match status" value="1"/>
</dbReference>
<dbReference type="InterPro" id="IPR036291">
    <property type="entry name" value="NAD(P)-bd_dom_sf"/>
</dbReference>
<dbReference type="Pfam" id="PF01370">
    <property type="entry name" value="Epimerase"/>
    <property type="match status" value="1"/>
</dbReference>
<comment type="pathway">
    <text evidence="3 10">Carbohydrate metabolism; galactose metabolism.</text>
</comment>
<comment type="catalytic activity">
    <reaction evidence="1 10">
        <text>UDP-alpha-D-glucose = UDP-alpha-D-galactose</text>
        <dbReference type="Rhea" id="RHEA:22168"/>
        <dbReference type="ChEBI" id="CHEBI:58885"/>
        <dbReference type="ChEBI" id="CHEBI:66914"/>
        <dbReference type="EC" id="5.1.3.2"/>
    </reaction>
</comment>
<name>A0A2P2E6G9_9PROT</name>
<comment type="caution">
    <text evidence="12">The sequence shown here is derived from an EMBL/GenBank/DDBJ whole genome shotgun (WGS) entry which is preliminary data.</text>
</comment>
<comment type="similarity">
    <text evidence="4 10">Belongs to the NAD(P)-dependent epimerase/dehydratase family.</text>
</comment>
<comment type="cofactor">
    <cofactor evidence="2 10">
        <name>NAD(+)</name>
        <dbReference type="ChEBI" id="CHEBI:57540"/>
    </cofactor>
</comment>
<keyword evidence="9 10" id="KW-0119">Carbohydrate metabolism</keyword>
<dbReference type="AlphaFoldDB" id="A0A2P2E6G9"/>
<dbReference type="GO" id="GO:0003978">
    <property type="term" value="F:UDP-glucose 4-epimerase activity"/>
    <property type="evidence" value="ECO:0007669"/>
    <property type="project" value="UniProtKB-UniRule"/>
</dbReference>